<evidence type="ECO:0000313" key="2">
    <source>
        <dbReference type="EMBL" id="KAL2326344.1"/>
    </source>
</evidence>
<evidence type="ECO:0000313" key="3">
    <source>
        <dbReference type="Proteomes" id="UP001603857"/>
    </source>
</evidence>
<organism evidence="2 3">
    <name type="scientific">Flemingia macrophylla</name>
    <dbReference type="NCBI Taxonomy" id="520843"/>
    <lineage>
        <taxon>Eukaryota</taxon>
        <taxon>Viridiplantae</taxon>
        <taxon>Streptophyta</taxon>
        <taxon>Embryophyta</taxon>
        <taxon>Tracheophyta</taxon>
        <taxon>Spermatophyta</taxon>
        <taxon>Magnoliopsida</taxon>
        <taxon>eudicotyledons</taxon>
        <taxon>Gunneridae</taxon>
        <taxon>Pentapetalae</taxon>
        <taxon>rosids</taxon>
        <taxon>fabids</taxon>
        <taxon>Fabales</taxon>
        <taxon>Fabaceae</taxon>
        <taxon>Papilionoideae</taxon>
        <taxon>50 kb inversion clade</taxon>
        <taxon>NPAAA clade</taxon>
        <taxon>indigoferoid/millettioid clade</taxon>
        <taxon>Phaseoleae</taxon>
        <taxon>Flemingia</taxon>
    </lineage>
</organism>
<dbReference type="Proteomes" id="UP001603857">
    <property type="component" value="Unassembled WGS sequence"/>
</dbReference>
<dbReference type="EMBL" id="JBGMDY010000008">
    <property type="protein sequence ID" value="KAL2326344.1"/>
    <property type="molecule type" value="Genomic_DNA"/>
</dbReference>
<keyword evidence="3" id="KW-1185">Reference proteome</keyword>
<reference evidence="2 3" key="1">
    <citation type="submission" date="2024-08" db="EMBL/GenBank/DDBJ databases">
        <title>Insights into the chromosomal genome structure of Flemingia macrophylla.</title>
        <authorList>
            <person name="Ding Y."/>
            <person name="Zhao Y."/>
            <person name="Bi W."/>
            <person name="Wu M."/>
            <person name="Zhao G."/>
            <person name="Gong Y."/>
            <person name="Li W."/>
            <person name="Zhang P."/>
        </authorList>
    </citation>
    <scope>NUCLEOTIDE SEQUENCE [LARGE SCALE GENOMIC DNA]</scope>
    <source>
        <strain evidence="2">DYQJB</strain>
        <tissue evidence="2">Leaf</tissue>
    </source>
</reference>
<name>A0ABD1LS68_9FABA</name>
<sequence>MSVEEERAFDEGGRGKFASIMLELVEKAPRVLEEFCNLGTRHEGPRSKRRRGTRAPHVSLIQ</sequence>
<dbReference type="AlphaFoldDB" id="A0ABD1LS68"/>
<protein>
    <submittedName>
        <fullName evidence="2">Uncharacterized protein</fullName>
    </submittedName>
</protein>
<comment type="caution">
    <text evidence="2">The sequence shown here is derived from an EMBL/GenBank/DDBJ whole genome shotgun (WGS) entry which is preliminary data.</text>
</comment>
<proteinExistence type="predicted"/>
<gene>
    <name evidence="2" type="ORF">Fmac_025402</name>
</gene>
<accession>A0ABD1LS68</accession>
<feature type="region of interest" description="Disordered" evidence="1">
    <location>
        <begin position="39"/>
        <end position="62"/>
    </location>
</feature>
<evidence type="ECO:0000256" key="1">
    <source>
        <dbReference type="SAM" id="MobiDB-lite"/>
    </source>
</evidence>